<protein>
    <recommendedName>
        <fullName evidence="4">DUF3325 domain-containing protein</fullName>
    </recommendedName>
</protein>
<dbReference type="eggNOG" id="ENOG5033AD4">
    <property type="taxonomic scope" value="Bacteria"/>
</dbReference>
<keyword evidence="1" id="KW-1133">Transmembrane helix</keyword>
<dbReference type="RefSeq" id="WP_004863719.1">
    <property type="nucleotide sequence ID" value="NZ_ASYY01000001.1"/>
</dbReference>
<keyword evidence="1" id="KW-0812">Transmembrane</keyword>
<evidence type="ECO:0000313" key="3">
    <source>
        <dbReference type="Proteomes" id="UP000013117"/>
    </source>
</evidence>
<dbReference type="InterPro" id="IPR021762">
    <property type="entry name" value="DUF3325"/>
</dbReference>
<dbReference type="GeneID" id="84209692"/>
<feature type="transmembrane region" description="Helical" evidence="1">
    <location>
        <begin position="95"/>
        <end position="113"/>
    </location>
</feature>
<dbReference type="STRING" id="202952.GCA_000747725_04107"/>
<comment type="caution">
    <text evidence="2">The sequence shown here is derived from an EMBL/GenBank/DDBJ whole genome shotgun (WGS) entry which is preliminary data.</text>
</comment>
<evidence type="ECO:0000313" key="2">
    <source>
        <dbReference type="EMBL" id="ENV33340.1"/>
    </source>
</evidence>
<gene>
    <name evidence="2" type="ORF">F960_02367</name>
</gene>
<accession>N8ZP83</accession>
<name>N8ZP83_9GAMM</name>
<dbReference type="EMBL" id="APPN01000069">
    <property type="protein sequence ID" value="ENV33340.1"/>
    <property type="molecule type" value="Genomic_DNA"/>
</dbReference>
<dbReference type="AlphaFoldDB" id="N8ZP83"/>
<feature type="transmembrane region" description="Helical" evidence="1">
    <location>
        <begin position="6"/>
        <end position="23"/>
    </location>
</feature>
<feature type="transmembrane region" description="Helical" evidence="1">
    <location>
        <begin position="44"/>
        <end position="61"/>
    </location>
</feature>
<dbReference type="Proteomes" id="UP000013117">
    <property type="component" value="Unassembled WGS sequence"/>
</dbReference>
<organism evidence="2 3">
    <name type="scientific">Acinetobacter gerneri DSM 14967 = CIP 107464 = MTCC 9824</name>
    <dbReference type="NCBI Taxonomy" id="1120926"/>
    <lineage>
        <taxon>Bacteria</taxon>
        <taxon>Pseudomonadati</taxon>
        <taxon>Pseudomonadota</taxon>
        <taxon>Gammaproteobacteria</taxon>
        <taxon>Moraxellales</taxon>
        <taxon>Moraxellaceae</taxon>
        <taxon>Acinetobacter</taxon>
    </lineage>
</organism>
<sequence>MIWFLLIWSLSTLGFFALASTMSKHQKQIFKHELAIKQTVLAKVIGWLLLIISLVLCVKHFNLSTAISYWIGVLSFSALFVAWCLSYAENQIKKLIFVPIILSCLSMIAMLSFSS</sequence>
<reference evidence="2 3" key="1">
    <citation type="submission" date="2013-02" db="EMBL/GenBank/DDBJ databases">
        <title>The Genome Sequence of Acinetobacter gerneri CIP 107464.</title>
        <authorList>
            <consortium name="The Broad Institute Genome Sequencing Platform"/>
            <consortium name="The Broad Institute Genome Sequencing Center for Infectious Disease"/>
            <person name="Cerqueira G."/>
            <person name="Feldgarden M."/>
            <person name="Courvalin P."/>
            <person name="Perichon B."/>
            <person name="Grillot-Courvalin C."/>
            <person name="Clermont D."/>
            <person name="Rocha E."/>
            <person name="Yoon E.-J."/>
            <person name="Nemec A."/>
            <person name="Walker B."/>
            <person name="Young S.K."/>
            <person name="Zeng Q."/>
            <person name="Gargeya S."/>
            <person name="Fitzgerald M."/>
            <person name="Haas B."/>
            <person name="Abouelleil A."/>
            <person name="Alvarado L."/>
            <person name="Arachchi H.M."/>
            <person name="Berlin A.M."/>
            <person name="Chapman S.B."/>
            <person name="Dewar J."/>
            <person name="Goldberg J."/>
            <person name="Griggs A."/>
            <person name="Gujja S."/>
            <person name="Hansen M."/>
            <person name="Howarth C."/>
            <person name="Imamovic A."/>
            <person name="Larimer J."/>
            <person name="McCowan C."/>
            <person name="Murphy C."/>
            <person name="Neiman D."/>
            <person name="Pearson M."/>
            <person name="Priest M."/>
            <person name="Roberts A."/>
            <person name="Saif S."/>
            <person name="Shea T."/>
            <person name="Sisk P."/>
            <person name="Sykes S."/>
            <person name="Wortman J."/>
            <person name="Nusbaum C."/>
            <person name="Birren B."/>
        </authorList>
    </citation>
    <scope>NUCLEOTIDE SEQUENCE [LARGE SCALE GENOMIC DNA]</scope>
    <source>
        <strain evidence="2 3">CIP 107464</strain>
    </source>
</reference>
<feature type="transmembrane region" description="Helical" evidence="1">
    <location>
        <begin position="67"/>
        <end position="88"/>
    </location>
</feature>
<evidence type="ECO:0008006" key="4">
    <source>
        <dbReference type="Google" id="ProtNLM"/>
    </source>
</evidence>
<keyword evidence="1" id="KW-0472">Membrane</keyword>
<dbReference type="HOGENOM" id="CLU_144870_1_0_6"/>
<dbReference type="PATRIC" id="fig|1120926.3.peg.2286"/>
<evidence type="ECO:0000256" key="1">
    <source>
        <dbReference type="SAM" id="Phobius"/>
    </source>
</evidence>
<dbReference type="OrthoDB" id="6710521at2"/>
<proteinExistence type="predicted"/>
<keyword evidence="3" id="KW-1185">Reference proteome</keyword>
<dbReference type="Pfam" id="PF11804">
    <property type="entry name" value="DUF3325"/>
    <property type="match status" value="1"/>
</dbReference>